<protein>
    <recommendedName>
        <fullName evidence="4">Photosynthesis system II assembly factor Ycf48/Hcf136-like domain-containing protein</fullName>
    </recommendedName>
</protein>
<dbReference type="EMBL" id="JAUCBP010000007">
    <property type="protein sequence ID" value="MDM7860876.1"/>
    <property type="molecule type" value="Genomic_DNA"/>
</dbReference>
<sequence length="340" mass="37494">MTQRKRLLASFLIPLSFAVGAETFQAPLVEKSLLLDADTDQYHVVVGERGHVVISELDSQDFTQLSLPLAVTLTAVDVLGDHIWVAGHDATIMHSPDRGATWEIQMNEPDMERPFLDILFFNDTHGIAVGAYGLFYRTRDGGQSWNAEQHATLLNPIDIEYLEEIRAEDESFYLEELNSILPHINRIVYANGKVYAAGETGLLAVSENLGESWGRDELDYFGSFFDFQPVDDSRNVAIGLRGAVYTQVDKGDWQRVNSCTTSTLNSVKLLDNGQLLVVGNNGAIIHIDVDTLFSGTVNNCSTNGMRITQLESKSAIATVFKNNNSYTAVTSDGLLPLTSK</sequence>
<dbReference type="SUPFAM" id="SSF110296">
    <property type="entry name" value="Oligoxyloglucan reducing end-specific cellobiohydrolase"/>
    <property type="match status" value="1"/>
</dbReference>
<evidence type="ECO:0000313" key="2">
    <source>
        <dbReference type="EMBL" id="MDM7860876.1"/>
    </source>
</evidence>
<proteinExistence type="predicted"/>
<feature type="chain" id="PRO_5046744554" description="Photosynthesis system II assembly factor Ycf48/Hcf136-like domain-containing protein" evidence="1">
    <location>
        <begin position="22"/>
        <end position="340"/>
    </location>
</feature>
<reference evidence="2 3" key="1">
    <citation type="submission" date="2023-06" db="EMBL/GenBank/DDBJ databases">
        <title>Alteromonas sp. ASW11-36 isolated from intertidal sand.</title>
        <authorList>
            <person name="Li Y."/>
        </authorList>
    </citation>
    <scope>NUCLEOTIDE SEQUENCE [LARGE SCALE GENOMIC DNA]</scope>
    <source>
        <strain evidence="2 3">ASW11-36</strain>
    </source>
</reference>
<dbReference type="RefSeq" id="WP_289365161.1">
    <property type="nucleotide sequence ID" value="NZ_JAUCBP010000007.1"/>
</dbReference>
<dbReference type="InterPro" id="IPR015943">
    <property type="entry name" value="WD40/YVTN_repeat-like_dom_sf"/>
</dbReference>
<dbReference type="Gene3D" id="2.130.10.10">
    <property type="entry name" value="YVTN repeat-like/Quinoprotein amine dehydrogenase"/>
    <property type="match status" value="1"/>
</dbReference>
<organism evidence="2 3">
    <name type="scientific">Alteromonas arenosi</name>
    <dbReference type="NCBI Taxonomy" id="3055817"/>
    <lineage>
        <taxon>Bacteria</taxon>
        <taxon>Pseudomonadati</taxon>
        <taxon>Pseudomonadota</taxon>
        <taxon>Gammaproteobacteria</taxon>
        <taxon>Alteromonadales</taxon>
        <taxon>Alteromonadaceae</taxon>
        <taxon>Alteromonas/Salinimonas group</taxon>
        <taxon>Alteromonas</taxon>
    </lineage>
</organism>
<evidence type="ECO:0000256" key="1">
    <source>
        <dbReference type="SAM" id="SignalP"/>
    </source>
</evidence>
<keyword evidence="1" id="KW-0732">Signal</keyword>
<name>A0ABT7SXF6_9ALTE</name>
<comment type="caution">
    <text evidence="2">The sequence shown here is derived from an EMBL/GenBank/DDBJ whole genome shotgun (WGS) entry which is preliminary data.</text>
</comment>
<dbReference type="Proteomes" id="UP001234343">
    <property type="component" value="Unassembled WGS sequence"/>
</dbReference>
<gene>
    <name evidence="2" type="ORF">QTP81_09740</name>
</gene>
<dbReference type="PANTHER" id="PTHR47199">
    <property type="entry name" value="PHOTOSYSTEM II STABILITY/ASSEMBLY FACTOR HCF136, CHLOROPLASTIC"/>
    <property type="match status" value="1"/>
</dbReference>
<accession>A0ABT7SXF6</accession>
<evidence type="ECO:0000313" key="3">
    <source>
        <dbReference type="Proteomes" id="UP001234343"/>
    </source>
</evidence>
<keyword evidence="3" id="KW-1185">Reference proteome</keyword>
<evidence type="ECO:0008006" key="4">
    <source>
        <dbReference type="Google" id="ProtNLM"/>
    </source>
</evidence>
<dbReference type="PANTHER" id="PTHR47199:SF2">
    <property type="entry name" value="PHOTOSYSTEM II STABILITY_ASSEMBLY FACTOR HCF136, CHLOROPLASTIC"/>
    <property type="match status" value="1"/>
</dbReference>
<feature type="signal peptide" evidence="1">
    <location>
        <begin position="1"/>
        <end position="21"/>
    </location>
</feature>